<name>A0A9Q1CDI1_HOLLE</name>
<dbReference type="Proteomes" id="UP001152320">
    <property type="component" value="Chromosome 4"/>
</dbReference>
<dbReference type="InterPro" id="IPR011705">
    <property type="entry name" value="BACK"/>
</dbReference>
<dbReference type="SUPFAM" id="SSF117281">
    <property type="entry name" value="Kelch motif"/>
    <property type="match status" value="1"/>
</dbReference>
<gene>
    <name evidence="4" type="ORF">HOLleu_10334</name>
</gene>
<dbReference type="GO" id="GO:0005794">
    <property type="term" value="C:Golgi apparatus"/>
    <property type="evidence" value="ECO:0007669"/>
    <property type="project" value="TreeGrafter"/>
</dbReference>
<keyword evidence="1" id="KW-0880">Kelch repeat</keyword>
<evidence type="ECO:0000256" key="1">
    <source>
        <dbReference type="ARBA" id="ARBA00022441"/>
    </source>
</evidence>
<accession>A0A9Q1CDI1</accession>
<dbReference type="PROSITE" id="PS50097">
    <property type="entry name" value="BTB"/>
    <property type="match status" value="2"/>
</dbReference>
<dbReference type="SUPFAM" id="SSF50965">
    <property type="entry name" value="Galactose oxidase, central domain"/>
    <property type="match status" value="1"/>
</dbReference>
<dbReference type="InterPro" id="IPR006652">
    <property type="entry name" value="Kelch_1"/>
</dbReference>
<dbReference type="SMART" id="SM00612">
    <property type="entry name" value="Kelch"/>
    <property type="match status" value="3"/>
</dbReference>
<dbReference type="PANTHER" id="PTHR46376:SF1">
    <property type="entry name" value="LEUCINE-ZIPPER-LIKE TRANSCRIPTIONAL REGULATOR 1"/>
    <property type="match status" value="1"/>
</dbReference>
<dbReference type="Pfam" id="PF07707">
    <property type="entry name" value="BACK"/>
    <property type="match status" value="1"/>
</dbReference>
<dbReference type="InterPro" id="IPR000210">
    <property type="entry name" value="BTB/POZ_dom"/>
</dbReference>
<dbReference type="Gene3D" id="3.30.710.10">
    <property type="entry name" value="Potassium Channel Kv1.1, Chain A"/>
    <property type="match status" value="2"/>
</dbReference>
<keyword evidence="5" id="KW-1185">Reference proteome</keyword>
<proteinExistence type="predicted"/>
<dbReference type="SMART" id="SM00225">
    <property type="entry name" value="BTB"/>
    <property type="match status" value="2"/>
</dbReference>
<sequence>MASYNSGVSIDIGPFETVHRWKRMPACDEFVGARRSKHTVVSYKDAIYVFGGDNGRKNMLNDVLRFDVKEESWGRAFTTGTPPAPRYHHSAVVHHGSMFIFGGYTGDIYSNSNLRNKNDLFEYKLSNGQWVEWNKFEGRLPPARSAHGAAIYDDKLWIFAGYDGNARLNDMWCVSLNGDSTTWEEVVQTGDHPPTSCNFPVAVAGDSMFVFSGQSGARITNDLYEFHFKEKRWRKITSDHILKGTPPPPQRRYGHIMVAHEHHLYVFGGAADSTLPNELHCYDIRDGTWSVITPSTDSQSPSGRLFHAAAVIGDAMYIFGGTVDNNVRSSEMYRFQFSTYQPCSLKDDFGNLLLNGKFCDVKFVLGEKRVEINGHMSIIIARCKYLHQKIEKAKEMLAAQRAGFGEGAESSQHIQVVFSEARPEAFEMVLWFIYTDKLDWRPKGFEQKNVEHLLLLMDVYRLADEFSLFKLQYMCVNYIWVSVNLCNVLRVLQYANDLQLDFIKEFCLNFVIKESNFNSIVMSNDFELLAQPLMVQVVRRKQLTSGKPYQAEKMPEFDRSNMSSLAEDMEFFLKSKTGYETSDINLDLDGTTIKAHRAILIARSKYFEGLFRSFAPENNTVVITIGEVIPSRQAFDSLLRYIYFGAVSMPAEDSLFLFTAPDYFSFTNNRLQTFCKENLEVNISVQNVVEILDAADRVGAKDMKEHAQKIIVKNFTKVSESPKMQQLSRGLLLEILNGLAAHMKNLKLNLNQEPSPHDKTNLWNSLHFEKESMDGW</sequence>
<keyword evidence="2" id="KW-0677">Repeat</keyword>
<dbReference type="FunFam" id="2.120.10.80:FF:000054">
    <property type="entry name" value="Leucine-zipper-like transcription regulator 1"/>
    <property type="match status" value="1"/>
</dbReference>
<protein>
    <submittedName>
        <fullName evidence="4">Leucine-zipper-like transcriptional regulator 1</fullName>
    </submittedName>
</protein>
<organism evidence="4 5">
    <name type="scientific">Holothuria leucospilota</name>
    <name type="common">Black long sea cucumber</name>
    <name type="synonym">Mertensiothuria leucospilota</name>
    <dbReference type="NCBI Taxonomy" id="206669"/>
    <lineage>
        <taxon>Eukaryota</taxon>
        <taxon>Metazoa</taxon>
        <taxon>Echinodermata</taxon>
        <taxon>Eleutherozoa</taxon>
        <taxon>Echinozoa</taxon>
        <taxon>Holothuroidea</taxon>
        <taxon>Aspidochirotacea</taxon>
        <taxon>Aspidochirotida</taxon>
        <taxon>Holothuriidae</taxon>
        <taxon>Holothuria</taxon>
    </lineage>
</organism>
<evidence type="ECO:0000313" key="4">
    <source>
        <dbReference type="EMBL" id="KAJ8043307.1"/>
    </source>
</evidence>
<dbReference type="SUPFAM" id="SSF54695">
    <property type="entry name" value="POZ domain"/>
    <property type="match status" value="2"/>
</dbReference>
<dbReference type="CDD" id="cd18505">
    <property type="entry name" value="BACK1_LZTR1"/>
    <property type="match status" value="1"/>
</dbReference>
<dbReference type="InterPro" id="IPR051568">
    <property type="entry name" value="LZTR1/Attractin"/>
</dbReference>
<dbReference type="CDD" id="cd18506">
    <property type="entry name" value="BACK2_LZTR1"/>
    <property type="match status" value="1"/>
</dbReference>
<dbReference type="Gene3D" id="1.25.40.420">
    <property type="match status" value="1"/>
</dbReference>
<dbReference type="InterPro" id="IPR011043">
    <property type="entry name" value="Gal_Oxase/kelch_b-propeller"/>
</dbReference>
<reference evidence="4" key="1">
    <citation type="submission" date="2021-10" db="EMBL/GenBank/DDBJ databases">
        <title>Tropical sea cucumber genome reveals ecological adaptation and Cuvierian tubules defense mechanism.</title>
        <authorList>
            <person name="Chen T."/>
        </authorList>
    </citation>
    <scope>NUCLEOTIDE SEQUENCE</scope>
    <source>
        <strain evidence="4">Nanhai2018</strain>
        <tissue evidence="4">Muscle</tissue>
    </source>
</reference>
<dbReference type="Pfam" id="PF24681">
    <property type="entry name" value="Kelch_KLHDC2_KLHL20_DRC7"/>
    <property type="match status" value="2"/>
</dbReference>
<evidence type="ECO:0000256" key="2">
    <source>
        <dbReference type="ARBA" id="ARBA00022737"/>
    </source>
</evidence>
<feature type="domain" description="BTB" evidence="3">
    <location>
        <begin position="359"/>
        <end position="442"/>
    </location>
</feature>
<dbReference type="EMBL" id="JAIZAY010000004">
    <property type="protein sequence ID" value="KAJ8043307.1"/>
    <property type="molecule type" value="Genomic_DNA"/>
</dbReference>
<comment type="caution">
    <text evidence="4">The sequence shown here is derived from an EMBL/GenBank/DDBJ whole genome shotgun (WGS) entry which is preliminary data.</text>
</comment>
<dbReference type="Gene3D" id="2.120.10.80">
    <property type="entry name" value="Kelch-type beta propeller"/>
    <property type="match status" value="2"/>
</dbReference>
<dbReference type="OrthoDB" id="10250130at2759"/>
<dbReference type="PANTHER" id="PTHR46376">
    <property type="entry name" value="LEUCINE-ZIPPER-LIKE TRANSCRIPTIONAL REGULATOR 1"/>
    <property type="match status" value="1"/>
</dbReference>
<dbReference type="AlphaFoldDB" id="A0A9Q1CDI1"/>
<dbReference type="InterPro" id="IPR011333">
    <property type="entry name" value="SKP1/BTB/POZ_sf"/>
</dbReference>
<dbReference type="Pfam" id="PF00651">
    <property type="entry name" value="BTB"/>
    <property type="match status" value="2"/>
</dbReference>
<feature type="domain" description="BTB" evidence="3">
    <location>
        <begin position="582"/>
        <end position="651"/>
    </location>
</feature>
<evidence type="ECO:0000259" key="3">
    <source>
        <dbReference type="PROSITE" id="PS50097"/>
    </source>
</evidence>
<evidence type="ECO:0000313" key="5">
    <source>
        <dbReference type="Proteomes" id="UP001152320"/>
    </source>
</evidence>
<dbReference type="InterPro" id="IPR015915">
    <property type="entry name" value="Kelch-typ_b-propeller"/>
</dbReference>